<feature type="signal peptide" evidence="9">
    <location>
        <begin position="1"/>
        <end position="25"/>
    </location>
</feature>
<keyword evidence="5" id="KW-0812">Transmembrane</keyword>
<dbReference type="PANTHER" id="PTHR21461:SF40">
    <property type="entry name" value="GLYCOSYLTRANSFERASE FAMILY 92 PROTEIN"/>
    <property type="match status" value="1"/>
</dbReference>
<name>A0A914XMW5_9BILA</name>
<dbReference type="GO" id="GO:0016757">
    <property type="term" value="F:glycosyltransferase activity"/>
    <property type="evidence" value="ECO:0007669"/>
    <property type="project" value="UniProtKB-UniRule"/>
</dbReference>
<evidence type="ECO:0000256" key="7">
    <source>
        <dbReference type="ARBA" id="ARBA00023136"/>
    </source>
</evidence>
<evidence type="ECO:0000313" key="10">
    <source>
        <dbReference type="Proteomes" id="UP000887566"/>
    </source>
</evidence>
<sequence length="462" mass="53268">MRGQMIFHPVLKWLFCLRFVTATIALEECDQLSLSMPCTCGSQLEKRFERSWSDHWQKVEGAPIEVFSSYLDERQWTQPNTVHLPEAAITVRTIAHGLQTEHVVNNIPPLFCSVHDGVEWMYVGRAEYVRVYRSSLHAEEYTTHFLLCFVPHSFRQVVTVGFGTAFCQITAAVDINHQAVLPSAGGEHALSVCVSPLHSVVEPLQVAEFIEMYRLLGATHFTFYNYKTTPSLRELLNRYSKANLTTIVPWYSLNIRQSYFYFDQRSALNDCLYRSAASATHVAVVDLDEFLVPRIDHGMSLLDLIKHHQRSSQHHFLYGSFCFQHVYFELNASDPSVATQHAKNKQLVTQTRFSRTNESYPKGTIRSKCIHTSHLTVSVDIHSVQWFVNDSVKQVVLPDDQALLHHYRSSRMETFRKHPELFTFENDYFLRTYHLALSSNVNAALSQQPIIVHERNNEKEEL</sequence>
<evidence type="ECO:0000256" key="1">
    <source>
        <dbReference type="ARBA" id="ARBA00004167"/>
    </source>
</evidence>
<evidence type="ECO:0000256" key="5">
    <source>
        <dbReference type="ARBA" id="ARBA00022692"/>
    </source>
</evidence>
<organism evidence="10 11">
    <name type="scientific">Plectus sambesii</name>
    <dbReference type="NCBI Taxonomy" id="2011161"/>
    <lineage>
        <taxon>Eukaryota</taxon>
        <taxon>Metazoa</taxon>
        <taxon>Ecdysozoa</taxon>
        <taxon>Nematoda</taxon>
        <taxon>Chromadorea</taxon>
        <taxon>Plectida</taxon>
        <taxon>Plectina</taxon>
        <taxon>Plectoidea</taxon>
        <taxon>Plectidae</taxon>
        <taxon>Plectus</taxon>
    </lineage>
</organism>
<keyword evidence="9" id="KW-0732">Signal</keyword>
<dbReference type="AlphaFoldDB" id="A0A914XMW5"/>
<dbReference type="Pfam" id="PF01697">
    <property type="entry name" value="Glyco_transf_92"/>
    <property type="match status" value="1"/>
</dbReference>
<evidence type="ECO:0000256" key="4">
    <source>
        <dbReference type="ARBA" id="ARBA00022679"/>
    </source>
</evidence>
<keyword evidence="3 8" id="KW-0328">Glycosyltransferase</keyword>
<keyword evidence="10" id="KW-1185">Reference proteome</keyword>
<evidence type="ECO:0000256" key="9">
    <source>
        <dbReference type="SAM" id="SignalP"/>
    </source>
</evidence>
<comment type="subcellular location">
    <subcellularLocation>
        <location evidence="1">Membrane</location>
        <topology evidence="1">Single-pass membrane protein</topology>
    </subcellularLocation>
</comment>
<keyword evidence="4 8" id="KW-0808">Transferase</keyword>
<dbReference type="Proteomes" id="UP000887566">
    <property type="component" value="Unplaced"/>
</dbReference>
<keyword evidence="7" id="KW-0472">Membrane</keyword>
<dbReference type="EC" id="2.4.1.-" evidence="8"/>
<keyword evidence="6" id="KW-1133">Transmembrane helix</keyword>
<proteinExistence type="inferred from homology"/>
<dbReference type="InterPro" id="IPR008166">
    <property type="entry name" value="Glyco_transf_92"/>
</dbReference>
<dbReference type="GO" id="GO:0005737">
    <property type="term" value="C:cytoplasm"/>
    <property type="evidence" value="ECO:0007669"/>
    <property type="project" value="TreeGrafter"/>
</dbReference>
<dbReference type="WBParaSite" id="PSAMB.scaffold924size38538.g9689.t1">
    <property type="protein sequence ID" value="PSAMB.scaffold924size38538.g9689.t1"/>
    <property type="gene ID" value="PSAMB.scaffold924size38538.g9689"/>
</dbReference>
<protein>
    <recommendedName>
        <fullName evidence="8">Glycosyltransferase family 92 protein</fullName>
        <ecNumber evidence="8">2.4.1.-</ecNumber>
    </recommendedName>
</protein>
<dbReference type="GO" id="GO:0016020">
    <property type="term" value="C:membrane"/>
    <property type="evidence" value="ECO:0007669"/>
    <property type="project" value="UniProtKB-SubCell"/>
</dbReference>
<evidence type="ECO:0000313" key="11">
    <source>
        <dbReference type="WBParaSite" id="PSAMB.scaffold924size38538.g9689.t1"/>
    </source>
</evidence>
<evidence type="ECO:0000256" key="3">
    <source>
        <dbReference type="ARBA" id="ARBA00022676"/>
    </source>
</evidence>
<dbReference type="PANTHER" id="PTHR21461">
    <property type="entry name" value="GLYCOSYLTRANSFERASE FAMILY 92 PROTEIN"/>
    <property type="match status" value="1"/>
</dbReference>
<reference evidence="11" key="1">
    <citation type="submission" date="2022-11" db="UniProtKB">
        <authorList>
            <consortium name="WormBaseParasite"/>
        </authorList>
    </citation>
    <scope>IDENTIFICATION</scope>
</reference>
<accession>A0A914XMW5</accession>
<comment type="similarity">
    <text evidence="2 8">Belongs to the glycosyltransferase 92 family.</text>
</comment>
<feature type="chain" id="PRO_5036974552" description="Glycosyltransferase family 92 protein" evidence="9">
    <location>
        <begin position="26"/>
        <end position="462"/>
    </location>
</feature>
<evidence type="ECO:0000256" key="2">
    <source>
        <dbReference type="ARBA" id="ARBA00007647"/>
    </source>
</evidence>
<evidence type="ECO:0000256" key="8">
    <source>
        <dbReference type="RuleBase" id="RU366017"/>
    </source>
</evidence>
<evidence type="ECO:0000256" key="6">
    <source>
        <dbReference type="ARBA" id="ARBA00022989"/>
    </source>
</evidence>